<feature type="transmembrane region" description="Helical" evidence="1">
    <location>
        <begin position="87"/>
        <end position="107"/>
    </location>
</feature>
<evidence type="ECO:0000313" key="2">
    <source>
        <dbReference type="EMBL" id="OMJ82111.1"/>
    </source>
</evidence>
<name>A0A1R2BZG2_9CILI</name>
<feature type="transmembrane region" description="Helical" evidence="1">
    <location>
        <begin position="238"/>
        <end position="257"/>
    </location>
</feature>
<proteinExistence type="predicted"/>
<feature type="transmembrane region" description="Helical" evidence="1">
    <location>
        <begin position="174"/>
        <end position="195"/>
    </location>
</feature>
<feature type="transmembrane region" description="Helical" evidence="1">
    <location>
        <begin position="43"/>
        <end position="66"/>
    </location>
</feature>
<dbReference type="OrthoDB" id="10635280at2759"/>
<feature type="transmembrane region" description="Helical" evidence="1">
    <location>
        <begin position="147"/>
        <end position="168"/>
    </location>
</feature>
<keyword evidence="1" id="KW-1133">Transmembrane helix</keyword>
<dbReference type="EMBL" id="MPUH01000353">
    <property type="protein sequence ID" value="OMJ82111.1"/>
    <property type="molecule type" value="Genomic_DNA"/>
</dbReference>
<gene>
    <name evidence="2" type="ORF">SteCoe_17276</name>
</gene>
<reference evidence="2 3" key="1">
    <citation type="submission" date="2016-11" db="EMBL/GenBank/DDBJ databases">
        <title>The macronuclear genome of Stentor coeruleus: a giant cell with tiny introns.</title>
        <authorList>
            <person name="Slabodnick M."/>
            <person name="Ruby J.G."/>
            <person name="Reiff S.B."/>
            <person name="Swart E.C."/>
            <person name="Gosai S."/>
            <person name="Prabakaran S."/>
            <person name="Witkowska E."/>
            <person name="Larue G.E."/>
            <person name="Fisher S."/>
            <person name="Freeman R.M."/>
            <person name="Gunawardena J."/>
            <person name="Chu W."/>
            <person name="Stover N.A."/>
            <person name="Gregory B.D."/>
            <person name="Nowacki M."/>
            <person name="Derisi J."/>
            <person name="Roy S.W."/>
            <person name="Marshall W.F."/>
            <person name="Sood P."/>
        </authorList>
    </citation>
    <scope>NUCLEOTIDE SEQUENCE [LARGE SCALE GENOMIC DNA]</scope>
    <source>
        <strain evidence="2">WM001</strain>
    </source>
</reference>
<dbReference type="AlphaFoldDB" id="A0A1R2BZG2"/>
<evidence type="ECO:0000256" key="1">
    <source>
        <dbReference type="SAM" id="Phobius"/>
    </source>
</evidence>
<accession>A0A1R2BZG2</accession>
<sequence>MSLAYGTGIFFIIAGAALQQFAIYRRTLSSVTRKCNDSKATLLLYYSTGISCEIVGMFLVTFYTYLLTSTFHILFFTYYNYKTPPTMIYKIASGVLLSAFGISLFVTNPQHLTPEIHSKTEYMLFVIIASLISCFFSRFVRNKIAKIIMCSGFGTTITLGLKEISVMVNGTLDGIYPSIIDIIIVFGVLIIGSFIQCGMTKLLLEKYRQHKVFAGYYLLNTLTSFIAAQVIFEEALNEFKVCFVSIGLVVVGALMICSDEYAERGKLIQEI</sequence>
<keyword evidence="1" id="KW-0812">Transmembrane</keyword>
<protein>
    <submittedName>
        <fullName evidence="2">Uncharacterized protein</fullName>
    </submittedName>
</protein>
<feature type="transmembrane region" description="Helical" evidence="1">
    <location>
        <begin position="122"/>
        <end position="140"/>
    </location>
</feature>
<evidence type="ECO:0000313" key="3">
    <source>
        <dbReference type="Proteomes" id="UP000187209"/>
    </source>
</evidence>
<organism evidence="2 3">
    <name type="scientific">Stentor coeruleus</name>
    <dbReference type="NCBI Taxonomy" id="5963"/>
    <lineage>
        <taxon>Eukaryota</taxon>
        <taxon>Sar</taxon>
        <taxon>Alveolata</taxon>
        <taxon>Ciliophora</taxon>
        <taxon>Postciliodesmatophora</taxon>
        <taxon>Heterotrichea</taxon>
        <taxon>Heterotrichida</taxon>
        <taxon>Stentoridae</taxon>
        <taxon>Stentor</taxon>
    </lineage>
</organism>
<keyword evidence="1" id="KW-0472">Membrane</keyword>
<comment type="caution">
    <text evidence="2">The sequence shown here is derived from an EMBL/GenBank/DDBJ whole genome shotgun (WGS) entry which is preliminary data.</text>
</comment>
<feature type="transmembrane region" description="Helical" evidence="1">
    <location>
        <begin position="215"/>
        <end position="232"/>
    </location>
</feature>
<keyword evidence="3" id="KW-1185">Reference proteome</keyword>
<dbReference type="Proteomes" id="UP000187209">
    <property type="component" value="Unassembled WGS sequence"/>
</dbReference>